<evidence type="ECO:0000313" key="2">
    <source>
        <dbReference type="EMBL" id="PQO43515.1"/>
    </source>
</evidence>
<protein>
    <submittedName>
        <fullName evidence="2">Excisionase</fullName>
    </submittedName>
</protein>
<sequence>MKTNLEKLERIQLISPEQLAQLLQVSQRTLRRMISAGKIITPKRVGRQLRWPLGDIQKWIEQGCPIPAGKR</sequence>
<organism evidence="2 3">
    <name type="scientific">Blastopirellula marina</name>
    <dbReference type="NCBI Taxonomy" id="124"/>
    <lineage>
        <taxon>Bacteria</taxon>
        <taxon>Pseudomonadati</taxon>
        <taxon>Planctomycetota</taxon>
        <taxon>Planctomycetia</taxon>
        <taxon>Pirellulales</taxon>
        <taxon>Pirellulaceae</taxon>
        <taxon>Blastopirellula</taxon>
    </lineage>
</organism>
<dbReference type="OrthoDB" id="291753at2"/>
<dbReference type="InterPro" id="IPR010093">
    <property type="entry name" value="SinI_DNA-bd"/>
</dbReference>
<evidence type="ECO:0000259" key="1">
    <source>
        <dbReference type="Pfam" id="PF12728"/>
    </source>
</evidence>
<gene>
    <name evidence="2" type="ORF">C5Y93_22950</name>
</gene>
<evidence type="ECO:0000313" key="3">
    <source>
        <dbReference type="Proteomes" id="UP000237819"/>
    </source>
</evidence>
<dbReference type="GO" id="GO:0003677">
    <property type="term" value="F:DNA binding"/>
    <property type="evidence" value="ECO:0007669"/>
    <property type="project" value="InterPro"/>
</dbReference>
<accession>A0A2S8GGC5</accession>
<feature type="domain" description="Helix-turn-helix" evidence="1">
    <location>
        <begin position="14"/>
        <end position="63"/>
    </location>
</feature>
<dbReference type="NCBIfam" id="TIGR01764">
    <property type="entry name" value="excise"/>
    <property type="match status" value="1"/>
</dbReference>
<reference evidence="2 3" key="1">
    <citation type="submission" date="2018-02" db="EMBL/GenBank/DDBJ databases">
        <title>Comparative genomes isolates from brazilian mangrove.</title>
        <authorList>
            <person name="Araujo J.E."/>
            <person name="Taketani R.G."/>
            <person name="Silva M.C.P."/>
            <person name="Loureco M.V."/>
            <person name="Andreote F.D."/>
        </authorList>
    </citation>
    <scope>NUCLEOTIDE SEQUENCE [LARGE SCALE GENOMIC DNA]</scope>
    <source>
        <strain evidence="2 3">Nap-Phe MGV</strain>
    </source>
</reference>
<name>A0A2S8GGC5_9BACT</name>
<dbReference type="SUPFAM" id="SSF46955">
    <property type="entry name" value="Putative DNA-binding domain"/>
    <property type="match status" value="1"/>
</dbReference>
<comment type="caution">
    <text evidence="2">The sequence shown here is derived from an EMBL/GenBank/DDBJ whole genome shotgun (WGS) entry which is preliminary data.</text>
</comment>
<dbReference type="InterPro" id="IPR009061">
    <property type="entry name" value="DNA-bd_dom_put_sf"/>
</dbReference>
<dbReference type="RefSeq" id="WP_105337801.1">
    <property type="nucleotide sequence ID" value="NZ_PUHZ01000023.1"/>
</dbReference>
<dbReference type="InterPro" id="IPR041657">
    <property type="entry name" value="HTH_17"/>
</dbReference>
<dbReference type="AlphaFoldDB" id="A0A2S8GGC5"/>
<proteinExistence type="predicted"/>
<dbReference type="Proteomes" id="UP000237819">
    <property type="component" value="Unassembled WGS sequence"/>
</dbReference>
<dbReference type="Gene3D" id="1.10.238.160">
    <property type="match status" value="1"/>
</dbReference>
<dbReference type="Pfam" id="PF12728">
    <property type="entry name" value="HTH_17"/>
    <property type="match status" value="1"/>
</dbReference>
<dbReference type="EMBL" id="PUHZ01000023">
    <property type="protein sequence ID" value="PQO43515.1"/>
    <property type="molecule type" value="Genomic_DNA"/>
</dbReference>